<keyword evidence="2" id="KW-1185">Reference proteome</keyword>
<dbReference type="Proteomes" id="UP000623090">
    <property type="component" value="Unassembled WGS sequence"/>
</dbReference>
<sequence length="193" mass="19361">MNLLLSRRCVLHMGAGTLLASVLAGCTLTRSGKVTTITLNVAEVTDYGNAIVSFASTATSLACVAAAMGPANVALANTVIGALREALTAFKTAAGSSASVNYDSTSIGTAFDSIVSDIEQINTLVIAVITGMAADLSDSVVSEAKTAANAASTLISLLKAMVDMATPRLTVGAALPAREAIGRITVFVATHGA</sequence>
<evidence type="ECO:0008006" key="3">
    <source>
        <dbReference type="Google" id="ProtNLM"/>
    </source>
</evidence>
<proteinExistence type="predicted"/>
<evidence type="ECO:0000313" key="2">
    <source>
        <dbReference type="Proteomes" id="UP000623090"/>
    </source>
</evidence>
<accession>A0ABX2AB38</accession>
<protein>
    <recommendedName>
        <fullName evidence="3">Lipoprotein</fullName>
    </recommendedName>
</protein>
<comment type="caution">
    <text evidence="1">The sequence shown here is derived from an EMBL/GenBank/DDBJ whole genome shotgun (WGS) entry which is preliminary data.</text>
</comment>
<dbReference type="PROSITE" id="PS51257">
    <property type="entry name" value="PROKAR_LIPOPROTEIN"/>
    <property type="match status" value="1"/>
</dbReference>
<evidence type="ECO:0000313" key="1">
    <source>
        <dbReference type="EMBL" id="NPC65062.1"/>
    </source>
</evidence>
<organism evidence="1 2">
    <name type="scientific">Komagataeibacter melomenusus</name>
    <dbReference type="NCBI Taxonomy" id="2766578"/>
    <lineage>
        <taxon>Bacteria</taxon>
        <taxon>Pseudomonadati</taxon>
        <taxon>Pseudomonadota</taxon>
        <taxon>Alphaproteobacteria</taxon>
        <taxon>Acetobacterales</taxon>
        <taxon>Acetobacteraceae</taxon>
        <taxon>Komagataeibacter</taxon>
    </lineage>
</organism>
<name>A0ABX2AB38_9PROT</name>
<dbReference type="RefSeq" id="WP_172154641.1">
    <property type="nucleotide sequence ID" value="NZ_JABJWC010000002.1"/>
</dbReference>
<reference evidence="1 2" key="1">
    <citation type="journal article" date="2020" name="Microorganisms">
        <title>Description of Komagataeibacter melaceti sp. nov. and Komagataeibacter melomenusus sp. nov. Isolated from Apple Cider Vinegar.</title>
        <authorList>
            <person name="Maric L."/>
            <person name="Cleenwerck I."/>
            <person name="Accetto T."/>
            <person name="Vandamme P."/>
            <person name="Trcek J."/>
        </authorList>
    </citation>
    <scope>NUCLEOTIDE SEQUENCE [LARGE SCALE GENOMIC DNA]</scope>
    <source>
        <strain evidence="1 2">AV436</strain>
    </source>
</reference>
<gene>
    <name evidence="1" type="ORF">HNW77_01300</name>
</gene>
<dbReference type="EMBL" id="JABJWC010000002">
    <property type="protein sequence ID" value="NPC65062.1"/>
    <property type="molecule type" value="Genomic_DNA"/>
</dbReference>